<accession>A0ABQ1KSQ4</accession>
<dbReference type="CDD" id="cd14789">
    <property type="entry name" value="Tiki"/>
    <property type="match status" value="1"/>
</dbReference>
<reference evidence="3" key="1">
    <citation type="journal article" date="2019" name="Int. J. Syst. Evol. Microbiol.">
        <title>The Global Catalogue of Microorganisms (GCM) 10K type strain sequencing project: providing services to taxonomists for standard genome sequencing and annotation.</title>
        <authorList>
            <consortium name="The Broad Institute Genomics Platform"/>
            <consortium name="The Broad Institute Genome Sequencing Center for Infectious Disease"/>
            <person name="Wu L."/>
            <person name="Ma J."/>
        </authorList>
    </citation>
    <scope>NUCLEOTIDE SEQUENCE [LARGE SCALE GENOMIC DNA]</scope>
    <source>
        <strain evidence="3">CGMCC 1.15341</strain>
    </source>
</reference>
<feature type="signal peptide" evidence="1">
    <location>
        <begin position="1"/>
        <end position="28"/>
    </location>
</feature>
<dbReference type="Proteomes" id="UP000629025">
    <property type="component" value="Unassembled WGS sequence"/>
</dbReference>
<dbReference type="EMBL" id="BMIJ01000007">
    <property type="protein sequence ID" value="GGC05800.1"/>
    <property type="molecule type" value="Genomic_DNA"/>
</dbReference>
<keyword evidence="3" id="KW-1185">Reference proteome</keyword>
<dbReference type="InterPro" id="IPR047111">
    <property type="entry name" value="YbaP-like"/>
</dbReference>
<protein>
    <submittedName>
        <fullName evidence="2">Conjugative transfer protein GumN</fullName>
    </submittedName>
</protein>
<dbReference type="PANTHER" id="PTHR40590">
    <property type="entry name" value="CYTOPLASMIC PROTEIN-RELATED"/>
    <property type="match status" value="1"/>
</dbReference>
<sequence length="296" mass="33786">MELAMSIRNAILCAVLVGFNLMASSAFAESSVWKVSKGENYFYLGGTIHLLSAADHPLPDEFNLAYNDAGKIFFETDLAATKTPEFQSKFIAAMMYSDDRTLQSELDPAIYRKLESFMTSRHMPIAQFSKFQPWGVSMMIVLFEYQRLGMMPNYGVDAYFNSLAVSDNKIIMSLETPDEQINFLRSMAKIDQDIGVEYTLRDLKRLPEFIDSMKQNWRSGDLEALAESIFVAQMQREFPELYDSIVTSRNNAWMRQLPRLTDDSEREFVLVGAMHLYGKEGLLNQLALQGFSVEQL</sequence>
<gene>
    <name evidence="2" type="ORF">GCM10011352_35000</name>
</gene>
<dbReference type="InterPro" id="IPR002816">
    <property type="entry name" value="TraB/PrgY/GumN_fam"/>
</dbReference>
<evidence type="ECO:0000313" key="3">
    <source>
        <dbReference type="Proteomes" id="UP000629025"/>
    </source>
</evidence>
<feature type="chain" id="PRO_5047281257" evidence="1">
    <location>
        <begin position="29"/>
        <end position="296"/>
    </location>
</feature>
<dbReference type="PANTHER" id="PTHR40590:SF1">
    <property type="entry name" value="CYTOPLASMIC PROTEIN"/>
    <property type="match status" value="1"/>
</dbReference>
<proteinExistence type="predicted"/>
<evidence type="ECO:0000256" key="1">
    <source>
        <dbReference type="SAM" id="SignalP"/>
    </source>
</evidence>
<evidence type="ECO:0000313" key="2">
    <source>
        <dbReference type="EMBL" id="GGC05800.1"/>
    </source>
</evidence>
<dbReference type="Pfam" id="PF01963">
    <property type="entry name" value="TraB_PrgY_gumN"/>
    <property type="match status" value="1"/>
</dbReference>
<organism evidence="2 3">
    <name type="scientific">Marinobacterium zhoushanense</name>
    <dbReference type="NCBI Taxonomy" id="1679163"/>
    <lineage>
        <taxon>Bacteria</taxon>
        <taxon>Pseudomonadati</taxon>
        <taxon>Pseudomonadota</taxon>
        <taxon>Gammaproteobacteria</taxon>
        <taxon>Oceanospirillales</taxon>
        <taxon>Oceanospirillaceae</taxon>
        <taxon>Marinobacterium</taxon>
    </lineage>
</organism>
<name>A0ABQ1KSQ4_9GAMM</name>
<comment type="caution">
    <text evidence="2">The sequence shown here is derived from an EMBL/GenBank/DDBJ whole genome shotgun (WGS) entry which is preliminary data.</text>
</comment>
<keyword evidence="1" id="KW-0732">Signal</keyword>